<dbReference type="Proteomes" id="UP000324800">
    <property type="component" value="Unassembled WGS sequence"/>
</dbReference>
<feature type="region of interest" description="Disordered" evidence="1">
    <location>
        <begin position="1"/>
        <end position="31"/>
    </location>
</feature>
<comment type="caution">
    <text evidence="2">The sequence shown here is derived from an EMBL/GenBank/DDBJ whole genome shotgun (WGS) entry which is preliminary data.</text>
</comment>
<feature type="compositionally biased region" description="Basic and acidic residues" evidence="1">
    <location>
        <begin position="175"/>
        <end position="184"/>
    </location>
</feature>
<name>A0A5J4TNU2_9EUKA</name>
<evidence type="ECO:0000313" key="2">
    <source>
        <dbReference type="EMBL" id="KAA6360124.1"/>
    </source>
</evidence>
<dbReference type="AlphaFoldDB" id="A0A5J4TNU2"/>
<feature type="region of interest" description="Disordered" evidence="1">
    <location>
        <begin position="147"/>
        <end position="184"/>
    </location>
</feature>
<evidence type="ECO:0000256" key="1">
    <source>
        <dbReference type="SAM" id="MobiDB-lite"/>
    </source>
</evidence>
<organism evidence="2 3">
    <name type="scientific">Streblomastix strix</name>
    <dbReference type="NCBI Taxonomy" id="222440"/>
    <lineage>
        <taxon>Eukaryota</taxon>
        <taxon>Metamonada</taxon>
        <taxon>Preaxostyla</taxon>
        <taxon>Oxymonadida</taxon>
        <taxon>Streblomastigidae</taxon>
        <taxon>Streblomastix</taxon>
    </lineage>
</organism>
<protein>
    <submittedName>
        <fullName evidence="2">Uncharacterized protein</fullName>
    </submittedName>
</protein>
<dbReference type="EMBL" id="SNRW01027391">
    <property type="protein sequence ID" value="KAA6360124.1"/>
    <property type="molecule type" value="Genomic_DNA"/>
</dbReference>
<evidence type="ECO:0000313" key="3">
    <source>
        <dbReference type="Proteomes" id="UP000324800"/>
    </source>
</evidence>
<sequence>MIQSEKEISALEAKNKHRRDNLDKENEVRTQEKERIELTKTLRKDYIDSNLTLQVDSTSRQSPCLPNYIQQAIALEVEERLTLPNYVNNMLDAMLINMTISPLRINFNQNSSSKINFTYPPPELANNNQPSFFEQQIINNRNRIQQSLQPTTQPKSPQIQYQIRQVDPQEEEDLDKQIRHLQEE</sequence>
<accession>A0A5J4TNU2</accession>
<gene>
    <name evidence="2" type="ORF">EZS28_044348</name>
</gene>
<feature type="compositionally biased region" description="Basic and acidic residues" evidence="1">
    <location>
        <begin position="20"/>
        <end position="31"/>
    </location>
</feature>
<reference evidence="2 3" key="1">
    <citation type="submission" date="2019-03" db="EMBL/GenBank/DDBJ databases">
        <title>Single cell metagenomics reveals metabolic interactions within the superorganism composed of flagellate Streblomastix strix and complex community of Bacteroidetes bacteria on its surface.</title>
        <authorList>
            <person name="Treitli S.C."/>
            <person name="Kolisko M."/>
            <person name="Husnik F."/>
            <person name="Keeling P."/>
            <person name="Hampl V."/>
        </authorList>
    </citation>
    <scope>NUCLEOTIDE SEQUENCE [LARGE SCALE GENOMIC DNA]</scope>
    <source>
        <strain evidence="2">ST1C</strain>
    </source>
</reference>
<feature type="compositionally biased region" description="Polar residues" evidence="1">
    <location>
        <begin position="147"/>
        <end position="163"/>
    </location>
</feature>
<proteinExistence type="predicted"/>